<evidence type="ECO:0000313" key="10">
    <source>
        <dbReference type="EMBL" id="VUC30968.1"/>
    </source>
</evidence>
<dbReference type="Gene3D" id="1.20.1740.10">
    <property type="entry name" value="Amino acid/polyamine transporter I"/>
    <property type="match status" value="1"/>
</dbReference>
<dbReference type="Pfam" id="PF00324">
    <property type="entry name" value="AA_permease"/>
    <property type="match status" value="1"/>
</dbReference>
<reference evidence="10 11" key="1">
    <citation type="submission" date="2019-06" db="EMBL/GenBank/DDBJ databases">
        <authorList>
            <person name="Broberg M."/>
        </authorList>
    </citation>
    <scope>NUCLEOTIDE SEQUENCE [LARGE SCALE GENOMIC DNA]</scope>
</reference>
<evidence type="ECO:0000256" key="6">
    <source>
        <dbReference type="ARBA" id="ARBA00023136"/>
    </source>
</evidence>
<keyword evidence="4" id="KW-0029">Amino-acid transport</keyword>
<proteinExistence type="predicted"/>
<feature type="domain" description="Amino acid permease/ SLC12A" evidence="9">
    <location>
        <begin position="52"/>
        <end position="250"/>
    </location>
</feature>
<sequence>MSDSSHEKAAQVGHGGKSKSPDADKRSLSVGEAITEDHGADTGLKRHLSTRHVSMIALGSSIGMGLWIGSGLSLAKGGPASLFLGYCLAASVVWCVSHSIGEMSVMYPQPSAFVQWTGKFVDPAAAFAVGWSIWFLWVISIANELAAANSLILYWTDKVNIAAWISIFLAIIVLVNVSAVKIFGEIEVVSSAIKFGWIFVIIISMSVLSAGHGAYEPVGFKYWNETPFQNGFKGFFAVLPTCIFAMAGSEN</sequence>
<evidence type="ECO:0000256" key="7">
    <source>
        <dbReference type="SAM" id="MobiDB-lite"/>
    </source>
</evidence>
<keyword evidence="11" id="KW-1185">Reference proteome</keyword>
<feature type="region of interest" description="Disordered" evidence="7">
    <location>
        <begin position="1"/>
        <end position="27"/>
    </location>
</feature>
<gene>
    <name evidence="10" type="ORF">CLO192961_LOCUS296318</name>
</gene>
<comment type="caution">
    <text evidence="10">The sequence shown here is derived from an EMBL/GenBank/DDBJ whole genome shotgun (WGS) entry which is preliminary data.</text>
</comment>
<protein>
    <recommendedName>
        <fullName evidence="9">Amino acid permease/ SLC12A domain-containing protein</fullName>
    </recommendedName>
</protein>
<dbReference type="InterPro" id="IPR004840">
    <property type="entry name" value="Amino_acid_permease_CS"/>
</dbReference>
<feature type="transmembrane region" description="Helical" evidence="8">
    <location>
        <begin position="195"/>
        <end position="215"/>
    </location>
</feature>
<dbReference type="Proteomes" id="UP000766486">
    <property type="component" value="Unassembled WGS sequence"/>
</dbReference>
<evidence type="ECO:0000256" key="4">
    <source>
        <dbReference type="ARBA" id="ARBA00022970"/>
    </source>
</evidence>
<feature type="transmembrane region" description="Helical" evidence="8">
    <location>
        <begin position="227"/>
        <end position="247"/>
    </location>
</feature>
<feature type="transmembrane region" description="Helical" evidence="8">
    <location>
        <begin position="53"/>
        <end position="74"/>
    </location>
</feature>
<dbReference type="InterPro" id="IPR004841">
    <property type="entry name" value="AA-permease/SLC12A_dom"/>
</dbReference>
<evidence type="ECO:0000256" key="1">
    <source>
        <dbReference type="ARBA" id="ARBA00004141"/>
    </source>
</evidence>
<name>A0ABY6UIJ4_BIOOC</name>
<keyword evidence="3 8" id="KW-0812">Transmembrane</keyword>
<keyword evidence="2" id="KW-0813">Transport</keyword>
<feature type="transmembrane region" description="Helical" evidence="8">
    <location>
        <begin position="161"/>
        <end position="183"/>
    </location>
</feature>
<evidence type="ECO:0000313" key="11">
    <source>
        <dbReference type="Proteomes" id="UP000766486"/>
    </source>
</evidence>
<evidence type="ECO:0000256" key="5">
    <source>
        <dbReference type="ARBA" id="ARBA00022989"/>
    </source>
</evidence>
<keyword evidence="6 8" id="KW-0472">Membrane</keyword>
<keyword evidence="5 8" id="KW-1133">Transmembrane helix</keyword>
<evidence type="ECO:0000256" key="8">
    <source>
        <dbReference type="SAM" id="Phobius"/>
    </source>
</evidence>
<feature type="transmembrane region" description="Helical" evidence="8">
    <location>
        <begin position="80"/>
        <end position="100"/>
    </location>
</feature>
<evidence type="ECO:0000256" key="2">
    <source>
        <dbReference type="ARBA" id="ARBA00022448"/>
    </source>
</evidence>
<evidence type="ECO:0000259" key="9">
    <source>
        <dbReference type="Pfam" id="PF00324"/>
    </source>
</evidence>
<evidence type="ECO:0000256" key="3">
    <source>
        <dbReference type="ARBA" id="ARBA00022692"/>
    </source>
</evidence>
<comment type="subcellular location">
    <subcellularLocation>
        <location evidence="1">Membrane</location>
        <topology evidence="1">Multi-pass membrane protein</topology>
    </subcellularLocation>
</comment>
<dbReference type="EMBL" id="CABFNS010000826">
    <property type="protein sequence ID" value="VUC30968.1"/>
    <property type="molecule type" value="Genomic_DNA"/>
</dbReference>
<dbReference type="PROSITE" id="PS00218">
    <property type="entry name" value="AMINO_ACID_PERMEASE_1"/>
    <property type="match status" value="1"/>
</dbReference>
<accession>A0ABY6UIJ4</accession>
<organism evidence="10 11">
    <name type="scientific">Bionectria ochroleuca</name>
    <name type="common">Gliocladium roseum</name>
    <dbReference type="NCBI Taxonomy" id="29856"/>
    <lineage>
        <taxon>Eukaryota</taxon>
        <taxon>Fungi</taxon>
        <taxon>Dikarya</taxon>
        <taxon>Ascomycota</taxon>
        <taxon>Pezizomycotina</taxon>
        <taxon>Sordariomycetes</taxon>
        <taxon>Hypocreomycetidae</taxon>
        <taxon>Hypocreales</taxon>
        <taxon>Bionectriaceae</taxon>
        <taxon>Clonostachys</taxon>
    </lineage>
</organism>
<dbReference type="InterPro" id="IPR050524">
    <property type="entry name" value="APC_YAT"/>
</dbReference>
<dbReference type="PANTHER" id="PTHR43341:SF37">
    <property type="entry name" value="AMINO ACID TRANSPORTER (EUROFUNG)"/>
    <property type="match status" value="1"/>
</dbReference>
<dbReference type="PANTHER" id="PTHR43341">
    <property type="entry name" value="AMINO ACID PERMEASE"/>
    <property type="match status" value="1"/>
</dbReference>